<protein>
    <submittedName>
        <fullName evidence="2">13612_t:CDS:1</fullName>
    </submittedName>
</protein>
<dbReference type="EMBL" id="CAJVPP010000652">
    <property type="protein sequence ID" value="CAG8501208.1"/>
    <property type="molecule type" value="Genomic_DNA"/>
</dbReference>
<evidence type="ECO:0000313" key="2">
    <source>
        <dbReference type="EMBL" id="CAG8501208.1"/>
    </source>
</evidence>
<feature type="region of interest" description="Disordered" evidence="1">
    <location>
        <begin position="203"/>
        <end position="249"/>
    </location>
</feature>
<keyword evidence="3" id="KW-1185">Reference proteome</keyword>
<dbReference type="Proteomes" id="UP000789375">
    <property type="component" value="Unassembled WGS sequence"/>
</dbReference>
<name>A0A9N9F059_FUNMO</name>
<evidence type="ECO:0000256" key="1">
    <source>
        <dbReference type="SAM" id="MobiDB-lite"/>
    </source>
</evidence>
<sequence length="604" mass="69926">MLTTPFGRCLAAIVRIPALMTRIFPMSKLSPTPWRLLTRYCDLATYAPIVHHREFVMLATPFGRCLAAIVRIPALMTHQQMDLYRQINNYFDIVKYSEWSILDCLYSIQNPMFTSDSADEVATIIKDIIRTRRISNSLLASARRKLEHLESKFESIWTNSEVRQYFNKLDLSHTNEMYETRAMTNIVKDKTVLNDVHTQDLANSYAGNSNKRQHPENTHTMNPKQRRIADNDTGDKSETDPNDEVDFDYNKVSSMDSNIDSDADDHKVFRDYDEYCEEEISIEKTLTDPIKSWILSSGRDVSVILSKYREKIPRTKAYLYPAYFGILDLSGEDIEVKNLFIDDEWNEMIKDFKCNVNLSDLEPEQDEPLYKLMDKIIEVLAKNPHDLITGIESCVIEQTPLDDLFRLNNAYNLQRLQLPMSEVAFGSNFTNMVTKGILTFGQTYNYEEGEIQSLATSVISNLKTKPAERSLIGQKVDFRISKDQFEMLIGLRSGGLPTATKGKKWMDKVDLAVSLRDVLANEGMENNGVEPSRFKKLCSWSTLLQEFIISLLPVEETLHHIRKTRYEIFIEKSRLYRNRRTSLRAMDYSICEQDRITRTRKAKE</sequence>
<organism evidence="2 3">
    <name type="scientific">Funneliformis mosseae</name>
    <name type="common">Endomycorrhizal fungus</name>
    <name type="synonym">Glomus mosseae</name>
    <dbReference type="NCBI Taxonomy" id="27381"/>
    <lineage>
        <taxon>Eukaryota</taxon>
        <taxon>Fungi</taxon>
        <taxon>Fungi incertae sedis</taxon>
        <taxon>Mucoromycota</taxon>
        <taxon>Glomeromycotina</taxon>
        <taxon>Glomeromycetes</taxon>
        <taxon>Glomerales</taxon>
        <taxon>Glomeraceae</taxon>
        <taxon>Funneliformis</taxon>
    </lineage>
</organism>
<gene>
    <name evidence="2" type="ORF">FMOSSE_LOCUS4047</name>
</gene>
<evidence type="ECO:0000313" key="3">
    <source>
        <dbReference type="Proteomes" id="UP000789375"/>
    </source>
</evidence>
<reference evidence="2" key="1">
    <citation type="submission" date="2021-06" db="EMBL/GenBank/DDBJ databases">
        <authorList>
            <person name="Kallberg Y."/>
            <person name="Tangrot J."/>
            <person name="Rosling A."/>
        </authorList>
    </citation>
    <scope>NUCLEOTIDE SEQUENCE</scope>
    <source>
        <strain evidence="2">87-6 pot B 2015</strain>
    </source>
</reference>
<proteinExistence type="predicted"/>
<feature type="compositionally biased region" description="Basic and acidic residues" evidence="1">
    <location>
        <begin position="227"/>
        <end position="239"/>
    </location>
</feature>
<accession>A0A9N9F059</accession>
<dbReference type="AlphaFoldDB" id="A0A9N9F059"/>
<comment type="caution">
    <text evidence="2">The sequence shown here is derived from an EMBL/GenBank/DDBJ whole genome shotgun (WGS) entry which is preliminary data.</text>
</comment>